<dbReference type="InterPro" id="IPR036366">
    <property type="entry name" value="PGBDSf"/>
</dbReference>
<dbReference type="GO" id="GO:0004180">
    <property type="term" value="F:carboxypeptidase activity"/>
    <property type="evidence" value="ECO:0007669"/>
    <property type="project" value="UniProtKB-KW"/>
</dbReference>
<dbReference type="Pfam" id="PF01471">
    <property type="entry name" value="PG_binding_1"/>
    <property type="match status" value="1"/>
</dbReference>
<keyword evidence="5" id="KW-0645">Protease</keyword>
<dbReference type="EMBL" id="PIOC01000004">
    <property type="protein sequence ID" value="RDW21074.1"/>
    <property type="molecule type" value="Genomic_DNA"/>
</dbReference>
<feature type="compositionally biased region" description="Basic and acidic residues" evidence="1">
    <location>
        <begin position="32"/>
        <end position="42"/>
    </location>
</feature>
<dbReference type="Gene3D" id="1.10.101.10">
    <property type="entry name" value="PGBD-like superfamily/PGBD"/>
    <property type="match status" value="1"/>
</dbReference>
<dbReference type="SUPFAM" id="SSF55166">
    <property type="entry name" value="Hedgehog/DD-peptidase"/>
    <property type="match status" value="1"/>
</dbReference>
<dbReference type="GO" id="GO:0006508">
    <property type="term" value="P:proteolysis"/>
    <property type="evidence" value="ECO:0007669"/>
    <property type="project" value="InterPro"/>
</dbReference>
<dbReference type="SUPFAM" id="SSF47090">
    <property type="entry name" value="PGBD-like"/>
    <property type="match status" value="1"/>
</dbReference>
<feature type="compositionally biased region" description="Polar residues" evidence="1">
    <location>
        <begin position="45"/>
        <end position="56"/>
    </location>
</feature>
<reference evidence="6" key="1">
    <citation type="submission" date="2017-11" db="EMBL/GenBank/DDBJ databases">
        <authorList>
            <person name="Zhu W."/>
        </authorList>
    </citation>
    <scope>NUCLEOTIDE SEQUENCE [LARGE SCALE GENOMIC DNA]</scope>
    <source>
        <strain evidence="6">CAU 1183</strain>
    </source>
</reference>
<feature type="domain" description="D-alanyl-D-alanine carboxypeptidase-like core" evidence="4">
    <location>
        <begin position="199"/>
        <end position="328"/>
    </location>
</feature>
<dbReference type="PANTHER" id="PTHR34385:SF1">
    <property type="entry name" value="PEPTIDOGLYCAN L-ALANYL-D-GLUTAMATE ENDOPEPTIDASE CWLK"/>
    <property type="match status" value="1"/>
</dbReference>
<accession>A0A3D8PYH3</accession>
<dbReference type="InterPro" id="IPR003709">
    <property type="entry name" value="VanY-like_core_dom"/>
</dbReference>
<feature type="chain" id="PRO_5039324684" evidence="2">
    <location>
        <begin position="22"/>
        <end position="349"/>
    </location>
</feature>
<dbReference type="Proteomes" id="UP000257143">
    <property type="component" value="Unassembled WGS sequence"/>
</dbReference>
<dbReference type="Pfam" id="PF02557">
    <property type="entry name" value="VanY"/>
    <property type="match status" value="1"/>
</dbReference>
<dbReference type="PROSITE" id="PS51257">
    <property type="entry name" value="PROKAR_LIPOPROTEIN"/>
    <property type="match status" value="1"/>
</dbReference>
<keyword evidence="5" id="KW-0121">Carboxypeptidase</keyword>
<gene>
    <name evidence="5" type="ORF">CWR48_03695</name>
</gene>
<dbReference type="RefSeq" id="WP_115771703.1">
    <property type="nucleotide sequence ID" value="NZ_PIOC01000004.1"/>
</dbReference>
<feature type="signal peptide" evidence="2">
    <location>
        <begin position="1"/>
        <end position="21"/>
    </location>
</feature>
<name>A0A3D8PYH3_9BACI</name>
<dbReference type="CDD" id="cd14852">
    <property type="entry name" value="LD-carboxypeptidase"/>
    <property type="match status" value="1"/>
</dbReference>
<evidence type="ECO:0000259" key="3">
    <source>
        <dbReference type="Pfam" id="PF01471"/>
    </source>
</evidence>
<keyword evidence="5" id="KW-0378">Hydrolase</keyword>
<feature type="domain" description="Peptidoglycan binding-like" evidence="3">
    <location>
        <begin position="70"/>
        <end position="126"/>
    </location>
</feature>
<dbReference type="InterPro" id="IPR009045">
    <property type="entry name" value="Zn_M74/Hedgehog-like"/>
</dbReference>
<comment type="caution">
    <text evidence="5">The sequence shown here is derived from an EMBL/GenBank/DDBJ whole genome shotgun (WGS) entry which is preliminary data.</text>
</comment>
<dbReference type="InterPro" id="IPR036365">
    <property type="entry name" value="PGBD-like_sf"/>
</dbReference>
<proteinExistence type="predicted"/>
<keyword evidence="2" id="KW-0732">Signal</keyword>
<evidence type="ECO:0000256" key="1">
    <source>
        <dbReference type="SAM" id="MobiDB-lite"/>
    </source>
</evidence>
<dbReference type="InterPro" id="IPR002477">
    <property type="entry name" value="Peptidoglycan-bd-like"/>
</dbReference>
<organism evidence="5 6">
    <name type="scientific">Oceanobacillus arenosus</name>
    <dbReference type="NCBI Taxonomy" id="1229153"/>
    <lineage>
        <taxon>Bacteria</taxon>
        <taxon>Bacillati</taxon>
        <taxon>Bacillota</taxon>
        <taxon>Bacilli</taxon>
        <taxon>Bacillales</taxon>
        <taxon>Bacillaceae</taxon>
        <taxon>Oceanobacillus</taxon>
    </lineage>
</organism>
<evidence type="ECO:0000313" key="5">
    <source>
        <dbReference type="EMBL" id="RDW21074.1"/>
    </source>
</evidence>
<evidence type="ECO:0000256" key="2">
    <source>
        <dbReference type="SAM" id="SignalP"/>
    </source>
</evidence>
<dbReference type="OrthoDB" id="9792074at2"/>
<feature type="region of interest" description="Disordered" evidence="1">
    <location>
        <begin position="28"/>
        <end position="65"/>
    </location>
</feature>
<protein>
    <submittedName>
        <fullName evidence="5">Carboxypeptidase</fullName>
    </submittedName>
</protein>
<dbReference type="InterPro" id="IPR052179">
    <property type="entry name" value="DD-CPase-like"/>
</dbReference>
<sequence length="349" mass="38775">MFKKKLTILFSLLLLLFVLVACTTENPIGNKTDNEKNNKAEEQGETTADTNGNPEDTGTIPIGDLQKKDQGEQVELLQKSLNELGYNISVTGIFDEATTWAVTDFQLQHGDLMALGIYNEETAKVLTDAIEKGEKLEAGAGLPFVAEPAATDAGTPVIANPYDQLALVNKEHALPAEYTPEDLVIPDVRFPFTEDLPKKQMRKIAAQALEKLFHAADEAGLELYAQSGFRDYDTQVFLFANYVSANGEEAANKFSARPGESEHQSGLAMDITSVDVNYLLDTDFGDTDEGKWVKEHAAEFGFIIRYPEGKEEITQYQFEPWHLRFVGKKTAKEITDQGITLEEYFSEIE</sequence>
<dbReference type="AlphaFoldDB" id="A0A3D8PYH3"/>
<dbReference type="Gene3D" id="3.30.1380.10">
    <property type="match status" value="1"/>
</dbReference>
<keyword evidence="6" id="KW-1185">Reference proteome</keyword>
<dbReference type="InterPro" id="IPR058193">
    <property type="entry name" value="VanY/YodJ_core_dom"/>
</dbReference>
<evidence type="ECO:0000313" key="6">
    <source>
        <dbReference type="Proteomes" id="UP000257143"/>
    </source>
</evidence>
<dbReference type="PANTHER" id="PTHR34385">
    <property type="entry name" value="D-ALANYL-D-ALANINE CARBOXYPEPTIDASE"/>
    <property type="match status" value="1"/>
</dbReference>
<evidence type="ECO:0000259" key="4">
    <source>
        <dbReference type="Pfam" id="PF02557"/>
    </source>
</evidence>